<reference evidence="3" key="1">
    <citation type="submission" date="2020-09" db="EMBL/GenBank/DDBJ databases">
        <title>Brevundimonas sp. LVF2 isolated from a puddle in Goettingen, Germany.</title>
        <authorList>
            <person name="Friedrich I."/>
            <person name="Klassen A."/>
            <person name="Hannes N."/>
            <person name="Schneider D."/>
            <person name="Hertel R."/>
            <person name="Daniel R."/>
        </authorList>
    </citation>
    <scope>NUCLEOTIDE SEQUENCE</scope>
    <source>
        <strain evidence="3">LVF2</strain>
    </source>
</reference>
<dbReference type="Gene3D" id="3.40.50.1820">
    <property type="entry name" value="alpha/beta hydrolase"/>
    <property type="match status" value="1"/>
</dbReference>
<keyword evidence="3" id="KW-0378">Hydrolase</keyword>
<protein>
    <submittedName>
        <fullName evidence="3">Alpha/beta fold hydrolase</fullName>
    </submittedName>
</protein>
<dbReference type="GO" id="GO:0016787">
    <property type="term" value="F:hydrolase activity"/>
    <property type="evidence" value="ECO:0007669"/>
    <property type="project" value="UniProtKB-KW"/>
</dbReference>
<dbReference type="KEGG" id="bgoe:IFJ75_01705"/>
<keyword evidence="4" id="KW-1185">Reference proteome</keyword>
<organism evidence="3 4">
    <name type="scientific">Brevundimonas goettingensis</name>
    <dbReference type="NCBI Taxonomy" id="2774190"/>
    <lineage>
        <taxon>Bacteria</taxon>
        <taxon>Pseudomonadati</taxon>
        <taxon>Pseudomonadota</taxon>
        <taxon>Alphaproteobacteria</taxon>
        <taxon>Caulobacterales</taxon>
        <taxon>Caulobacteraceae</taxon>
        <taxon>Brevundimonas</taxon>
    </lineage>
</organism>
<feature type="compositionally biased region" description="Basic and acidic residues" evidence="1">
    <location>
        <begin position="254"/>
        <end position="263"/>
    </location>
</feature>
<gene>
    <name evidence="3" type="ORF">IFJ75_01705</name>
</gene>
<feature type="domain" description="AB hydrolase-1" evidence="2">
    <location>
        <begin position="41"/>
        <end position="223"/>
    </location>
</feature>
<dbReference type="InterPro" id="IPR029058">
    <property type="entry name" value="AB_hydrolase_fold"/>
</dbReference>
<dbReference type="EMBL" id="CP062222">
    <property type="protein sequence ID" value="QTC91678.1"/>
    <property type="molecule type" value="Genomic_DNA"/>
</dbReference>
<evidence type="ECO:0000259" key="2">
    <source>
        <dbReference type="Pfam" id="PF12697"/>
    </source>
</evidence>
<dbReference type="PRINTS" id="PR00111">
    <property type="entry name" value="ABHYDROLASE"/>
</dbReference>
<dbReference type="RefSeq" id="WP_207870856.1">
    <property type="nucleotide sequence ID" value="NZ_CP062222.1"/>
</dbReference>
<feature type="region of interest" description="Disordered" evidence="1">
    <location>
        <begin position="228"/>
        <end position="279"/>
    </location>
</feature>
<sequence>MTPILLIPGLACTAELFGPQIPALWPLGPVTVATSTEGDSMAAIAASILRDAPPRFALGGLSMGGYLALEIMRQAPQRVLRLALMDTAARPDTAEQSALRRTLIERSDDGDLEGVIRQIAPNLLHPDHRDNSVLIETQVRMGLAVGAEAFKRQQTAIINRIDSRPYLSAIAVPTLVLVGDRDALTPPDRSQEMAAAIPGAKLVVVPNCGHASSLEQPEAVNAALLGGWRAEPRPAPPPLTAPPHSPPPPTAHPGECRDPDSHRLSGVSCGKHSCGRHSV</sequence>
<dbReference type="PANTHER" id="PTHR43433">
    <property type="entry name" value="HYDROLASE, ALPHA/BETA FOLD FAMILY PROTEIN"/>
    <property type="match status" value="1"/>
</dbReference>
<dbReference type="AlphaFoldDB" id="A0A975C0S0"/>
<feature type="compositionally biased region" description="Pro residues" evidence="1">
    <location>
        <begin position="233"/>
        <end position="251"/>
    </location>
</feature>
<dbReference type="PANTHER" id="PTHR43433:SF4">
    <property type="entry name" value="NON-HEME CHLOROPEROXIDASE-RELATED"/>
    <property type="match status" value="1"/>
</dbReference>
<dbReference type="Proteomes" id="UP000663918">
    <property type="component" value="Chromosome"/>
</dbReference>
<name>A0A975C0S0_9CAUL</name>
<dbReference type="InterPro" id="IPR000073">
    <property type="entry name" value="AB_hydrolase_1"/>
</dbReference>
<dbReference type="InterPro" id="IPR050471">
    <property type="entry name" value="AB_hydrolase"/>
</dbReference>
<evidence type="ECO:0000313" key="3">
    <source>
        <dbReference type="EMBL" id="QTC91678.1"/>
    </source>
</evidence>
<proteinExistence type="predicted"/>
<dbReference type="Pfam" id="PF12697">
    <property type="entry name" value="Abhydrolase_6"/>
    <property type="match status" value="1"/>
</dbReference>
<evidence type="ECO:0000256" key="1">
    <source>
        <dbReference type="SAM" id="MobiDB-lite"/>
    </source>
</evidence>
<evidence type="ECO:0000313" key="4">
    <source>
        <dbReference type="Proteomes" id="UP000663918"/>
    </source>
</evidence>
<accession>A0A975C0S0</accession>
<dbReference type="SUPFAM" id="SSF53474">
    <property type="entry name" value="alpha/beta-Hydrolases"/>
    <property type="match status" value="1"/>
</dbReference>